<sequence length="58" mass="6751">MDLTFIMFQSSRFKTTSRLAEGFAPGAEYVICLVVTIIIGFAIYGYWKMKKHQNNRKE</sequence>
<keyword evidence="1" id="KW-0472">Membrane</keyword>
<gene>
    <name evidence="2" type="ORF">JCM19275_317</name>
</gene>
<reference evidence="2 3" key="1">
    <citation type="journal article" date="2014" name="Genome Announc.">
        <title>Draft Genome Sequences of Marine Flavobacterium Nonlabens Strains NR17, NR24, NR27, NR32, NR33, and Ara13.</title>
        <authorList>
            <person name="Nakanishi M."/>
            <person name="Meirelles P."/>
            <person name="Suzuki R."/>
            <person name="Takatani N."/>
            <person name="Mino S."/>
            <person name="Suda W."/>
            <person name="Oshima K."/>
            <person name="Hattori M."/>
            <person name="Ohkuma M."/>
            <person name="Hosokawa M."/>
            <person name="Miyashita K."/>
            <person name="Thompson F.L."/>
            <person name="Niwa A."/>
            <person name="Sawabe T."/>
            <person name="Sawabe T."/>
        </authorList>
    </citation>
    <scope>NUCLEOTIDE SEQUENCE [LARGE SCALE GENOMIC DNA]</scope>
    <source>
        <strain evidence="3">JCM19275</strain>
    </source>
</reference>
<name>A0A090WDW3_NONUL</name>
<proteinExistence type="predicted"/>
<evidence type="ECO:0000313" key="3">
    <source>
        <dbReference type="Proteomes" id="UP000029647"/>
    </source>
</evidence>
<keyword evidence="1" id="KW-1133">Transmembrane helix</keyword>
<dbReference type="EMBL" id="BBNT01000004">
    <property type="protein sequence ID" value="GAL75156.1"/>
    <property type="molecule type" value="Genomic_DNA"/>
</dbReference>
<comment type="caution">
    <text evidence="2">The sequence shown here is derived from an EMBL/GenBank/DDBJ whole genome shotgun (WGS) entry which is preliminary data.</text>
</comment>
<protein>
    <submittedName>
        <fullName evidence="2">Uncharacterized protein</fullName>
    </submittedName>
</protein>
<evidence type="ECO:0000313" key="2">
    <source>
        <dbReference type="EMBL" id="GAL75156.1"/>
    </source>
</evidence>
<organism evidence="2 3">
    <name type="scientific">Nonlabens ulvanivorans</name>
    <name type="common">Persicivirga ulvanivorans</name>
    <dbReference type="NCBI Taxonomy" id="906888"/>
    <lineage>
        <taxon>Bacteria</taxon>
        <taxon>Pseudomonadati</taxon>
        <taxon>Bacteroidota</taxon>
        <taxon>Flavobacteriia</taxon>
        <taxon>Flavobacteriales</taxon>
        <taxon>Flavobacteriaceae</taxon>
        <taxon>Nonlabens</taxon>
    </lineage>
</organism>
<evidence type="ECO:0000256" key="1">
    <source>
        <dbReference type="SAM" id="Phobius"/>
    </source>
</evidence>
<keyword evidence="1" id="KW-0812">Transmembrane</keyword>
<dbReference type="AlphaFoldDB" id="A0A090WDW3"/>
<feature type="transmembrane region" description="Helical" evidence="1">
    <location>
        <begin position="27"/>
        <end position="47"/>
    </location>
</feature>
<accession>A0A090WDW3</accession>
<dbReference type="Proteomes" id="UP000029647">
    <property type="component" value="Unassembled WGS sequence"/>
</dbReference>